<gene>
    <name evidence="1" type="ORF">FHX52_1337</name>
</gene>
<evidence type="ECO:0000313" key="2">
    <source>
        <dbReference type="Proteomes" id="UP000320085"/>
    </source>
</evidence>
<dbReference type="Proteomes" id="UP000320085">
    <property type="component" value="Unassembled WGS sequence"/>
</dbReference>
<comment type="caution">
    <text evidence="1">The sequence shown here is derived from an EMBL/GenBank/DDBJ whole genome shotgun (WGS) entry which is preliminary data.</text>
</comment>
<organism evidence="1 2">
    <name type="scientific">Humibacillus xanthopallidus</name>
    <dbReference type="NCBI Taxonomy" id="412689"/>
    <lineage>
        <taxon>Bacteria</taxon>
        <taxon>Bacillati</taxon>
        <taxon>Actinomycetota</taxon>
        <taxon>Actinomycetes</taxon>
        <taxon>Micrococcales</taxon>
        <taxon>Intrasporangiaceae</taxon>
        <taxon>Humibacillus</taxon>
    </lineage>
</organism>
<accession>A0A543PVV8</accession>
<sequence length="120" mass="12937">MRTWTLLGERPGPAGYLTVTTRRYAMPDEREADWDVLVGGSTVAVVAVTAANEVVLARQFRPGPGKVMLELPVADFVSHVRSGELTDADVAWMCLDRLCPWPPSTGIEGAGLTLSAPDQQ</sequence>
<dbReference type="OrthoDB" id="193829at2"/>
<dbReference type="InterPro" id="IPR015797">
    <property type="entry name" value="NUDIX_hydrolase-like_dom_sf"/>
</dbReference>
<dbReference type="Gene3D" id="3.90.79.10">
    <property type="entry name" value="Nucleoside Triphosphate Pyrophosphohydrolase"/>
    <property type="match status" value="1"/>
</dbReference>
<dbReference type="AlphaFoldDB" id="A0A543PVV8"/>
<reference evidence="1 2" key="1">
    <citation type="submission" date="2019-06" db="EMBL/GenBank/DDBJ databases">
        <title>Sequencing the genomes of 1000 actinobacteria strains.</title>
        <authorList>
            <person name="Klenk H.-P."/>
        </authorList>
    </citation>
    <scope>NUCLEOTIDE SEQUENCE [LARGE SCALE GENOMIC DNA]</scope>
    <source>
        <strain evidence="1 2">DSM 21776</strain>
    </source>
</reference>
<protein>
    <submittedName>
        <fullName evidence="1">Uncharacterized protein</fullName>
    </submittedName>
</protein>
<proteinExistence type="predicted"/>
<name>A0A543PVV8_9MICO</name>
<dbReference type="EMBL" id="VFQF01000001">
    <property type="protein sequence ID" value="TQN48212.1"/>
    <property type="molecule type" value="Genomic_DNA"/>
</dbReference>
<evidence type="ECO:0000313" key="1">
    <source>
        <dbReference type="EMBL" id="TQN48212.1"/>
    </source>
</evidence>
<dbReference type="SUPFAM" id="SSF55811">
    <property type="entry name" value="Nudix"/>
    <property type="match status" value="1"/>
</dbReference>
<dbReference type="RefSeq" id="WP_141821001.1">
    <property type="nucleotide sequence ID" value="NZ_BAAAQC010000001.1"/>
</dbReference>